<keyword evidence="5 9" id="KW-0554">One-carbon metabolism</keyword>
<dbReference type="EC" id="2.1.2.1" evidence="9"/>
<dbReference type="GO" id="GO:0005739">
    <property type="term" value="C:mitochondrion"/>
    <property type="evidence" value="ECO:0007669"/>
    <property type="project" value="TreeGrafter"/>
</dbReference>
<dbReference type="OrthoDB" id="10265628at2759"/>
<evidence type="ECO:0000256" key="5">
    <source>
        <dbReference type="ARBA" id="ARBA00022563"/>
    </source>
</evidence>
<dbReference type="NCBIfam" id="NF000586">
    <property type="entry name" value="PRK00011.1"/>
    <property type="match status" value="1"/>
</dbReference>
<evidence type="ECO:0000256" key="7">
    <source>
        <dbReference type="ARBA" id="ARBA00022898"/>
    </source>
</evidence>
<evidence type="ECO:0000256" key="6">
    <source>
        <dbReference type="ARBA" id="ARBA00022679"/>
    </source>
</evidence>
<dbReference type="PANTHER" id="PTHR11680:SF28">
    <property type="entry name" value="SERINE HYDROXYMETHYLTRANSFERASE, MITOCHONDRIAL"/>
    <property type="match status" value="1"/>
</dbReference>
<dbReference type="PROSITE" id="PS00096">
    <property type="entry name" value="SHMT"/>
    <property type="match status" value="1"/>
</dbReference>
<dbReference type="InterPro" id="IPR039429">
    <property type="entry name" value="SHMT-like_dom"/>
</dbReference>
<dbReference type="GO" id="GO:0019264">
    <property type="term" value="P:glycine biosynthetic process from serine"/>
    <property type="evidence" value="ECO:0007669"/>
    <property type="project" value="InterPro"/>
</dbReference>
<organism evidence="11 12">
    <name type="scientific">Actinomortierella ambigua</name>
    <dbReference type="NCBI Taxonomy" id="1343610"/>
    <lineage>
        <taxon>Eukaryota</taxon>
        <taxon>Fungi</taxon>
        <taxon>Fungi incertae sedis</taxon>
        <taxon>Mucoromycota</taxon>
        <taxon>Mortierellomycotina</taxon>
        <taxon>Mortierellomycetes</taxon>
        <taxon>Mortierellales</taxon>
        <taxon>Mortierellaceae</taxon>
        <taxon>Actinomortierella</taxon>
    </lineage>
</organism>
<dbReference type="FunFam" id="3.40.640.10:FF:000097">
    <property type="entry name" value="Serine hydroxymethyltransferase"/>
    <property type="match status" value="1"/>
</dbReference>
<dbReference type="Pfam" id="PF00464">
    <property type="entry name" value="SHMT"/>
    <property type="match status" value="1"/>
</dbReference>
<reference evidence="11" key="1">
    <citation type="journal article" date="2020" name="Fungal Divers.">
        <title>Resolving the Mortierellaceae phylogeny through synthesis of multi-gene phylogenetics and phylogenomics.</title>
        <authorList>
            <person name="Vandepol N."/>
            <person name="Liber J."/>
            <person name="Desiro A."/>
            <person name="Na H."/>
            <person name="Kennedy M."/>
            <person name="Barry K."/>
            <person name="Grigoriev I.V."/>
            <person name="Miller A.N."/>
            <person name="O'Donnell K."/>
            <person name="Stajich J.E."/>
            <person name="Bonito G."/>
        </authorList>
    </citation>
    <scope>NUCLEOTIDE SEQUENCE</scope>
    <source>
        <strain evidence="11">BC1065</strain>
    </source>
</reference>
<comment type="pathway">
    <text evidence="3 9">One-carbon metabolism; tetrahydrofolate interconversion.</text>
</comment>
<comment type="similarity">
    <text evidence="4 9">Belongs to the SHMT family.</text>
</comment>
<dbReference type="GO" id="GO:0004372">
    <property type="term" value="F:glycine hydroxymethyltransferase activity"/>
    <property type="evidence" value="ECO:0007669"/>
    <property type="project" value="UniProtKB-EC"/>
</dbReference>
<dbReference type="GO" id="GO:0030170">
    <property type="term" value="F:pyridoxal phosphate binding"/>
    <property type="evidence" value="ECO:0007669"/>
    <property type="project" value="InterPro"/>
</dbReference>
<dbReference type="AlphaFoldDB" id="A0A9P6TWF3"/>
<evidence type="ECO:0000256" key="2">
    <source>
        <dbReference type="ARBA" id="ARBA00001933"/>
    </source>
</evidence>
<gene>
    <name evidence="11" type="primary">SHM1</name>
    <name evidence="11" type="ORF">DFQ27_009568</name>
</gene>
<accession>A0A9P6TWF3</accession>
<dbReference type="InterPro" id="IPR019798">
    <property type="entry name" value="Ser_HO-MeTrfase_PLP_BS"/>
</dbReference>
<sequence length="505" mass="56013">MLRSLSFATSAFTRRAIVPSLTTRVMTRGMAFPAGQKELLNRPLKEEDPEMFDIIEREKKRQRDSIVLIASENFTSRAVMGALGSILQNKYSEGYPGARYYGGNENIDASERLCQKRALEAFDLDPEQWGVNVQPLSGAPANLYVYGALMKPHDRLMGLDLPHGGHLSHGYQTDTKKISMVSTYFETFPYQIDQKTGVIDYDTLEKNSKLYRPKILIAGASAYPREIDYARMRKIADGCGAYLMTDMAHISGLVAAKVLKSPFPHSDIVTTTTHKSLRGARGALIFYRKGVRGQDKKGNNIMYDLEHPINQSVFPGHQGGPHNHTIAALAVSLKQTKSPSYVEYQEQVLKNSKAFASAFSKLGYNMSSGGTDTHLILVDLRSKNIDGARVERILELVNIATNKNTVAGDKSAMVPGGIRVGTPAMTSRGLDEKDFEQVAGFIDRAVQIAKDANSKAAGKKVKDFKEYVADGQHIPEIQTLRHEVEEFARKFPTAGFDESEMTYRD</sequence>
<dbReference type="HAMAP" id="MF_00051">
    <property type="entry name" value="SHMT"/>
    <property type="match status" value="1"/>
</dbReference>
<comment type="catalytic activity">
    <reaction evidence="1 9">
        <text>(6R)-5,10-methylene-5,6,7,8-tetrahydrofolate + glycine + H2O = (6S)-5,6,7,8-tetrahydrofolate + L-serine</text>
        <dbReference type="Rhea" id="RHEA:15481"/>
        <dbReference type="ChEBI" id="CHEBI:15377"/>
        <dbReference type="ChEBI" id="CHEBI:15636"/>
        <dbReference type="ChEBI" id="CHEBI:33384"/>
        <dbReference type="ChEBI" id="CHEBI:57305"/>
        <dbReference type="ChEBI" id="CHEBI:57453"/>
        <dbReference type="EC" id="2.1.2.1"/>
    </reaction>
</comment>
<evidence type="ECO:0000256" key="8">
    <source>
        <dbReference type="PIRSR" id="PIRSR000412-50"/>
    </source>
</evidence>
<evidence type="ECO:0000313" key="11">
    <source>
        <dbReference type="EMBL" id="KAG0250111.1"/>
    </source>
</evidence>
<dbReference type="GO" id="GO:0035999">
    <property type="term" value="P:tetrahydrofolate interconversion"/>
    <property type="evidence" value="ECO:0007669"/>
    <property type="project" value="InterPro"/>
</dbReference>
<feature type="modified residue" description="N6-(pyridoxal phosphate)lysine" evidence="8">
    <location>
        <position position="275"/>
    </location>
</feature>
<evidence type="ECO:0000313" key="12">
    <source>
        <dbReference type="Proteomes" id="UP000807716"/>
    </source>
</evidence>
<dbReference type="CDD" id="cd00378">
    <property type="entry name" value="SHMT"/>
    <property type="match status" value="1"/>
</dbReference>
<dbReference type="InterPro" id="IPR015422">
    <property type="entry name" value="PyrdxlP-dep_Trfase_small"/>
</dbReference>
<dbReference type="Gene3D" id="3.40.640.10">
    <property type="entry name" value="Type I PLP-dependent aspartate aminotransferase-like (Major domain)"/>
    <property type="match status" value="1"/>
</dbReference>
<keyword evidence="7 8" id="KW-0663">Pyridoxal phosphate</keyword>
<comment type="cofactor">
    <cofactor evidence="2 8 9">
        <name>pyridoxal 5'-phosphate</name>
        <dbReference type="ChEBI" id="CHEBI:597326"/>
    </cofactor>
</comment>
<dbReference type="InterPro" id="IPR049943">
    <property type="entry name" value="Ser_HO-MeTrfase-like"/>
</dbReference>
<keyword evidence="6 9" id="KW-0808">Transferase</keyword>
<dbReference type="Proteomes" id="UP000807716">
    <property type="component" value="Unassembled WGS sequence"/>
</dbReference>
<comment type="caution">
    <text evidence="11">The sequence shown here is derived from an EMBL/GenBank/DDBJ whole genome shotgun (WGS) entry which is preliminary data.</text>
</comment>
<dbReference type="InterPro" id="IPR015421">
    <property type="entry name" value="PyrdxlP-dep_Trfase_major"/>
</dbReference>
<evidence type="ECO:0000256" key="3">
    <source>
        <dbReference type="ARBA" id="ARBA00004777"/>
    </source>
</evidence>
<dbReference type="Gene3D" id="3.90.1150.10">
    <property type="entry name" value="Aspartate Aminotransferase, domain 1"/>
    <property type="match status" value="1"/>
</dbReference>
<dbReference type="EMBL" id="JAAAJB010000895">
    <property type="protein sequence ID" value="KAG0250111.1"/>
    <property type="molecule type" value="Genomic_DNA"/>
</dbReference>
<keyword evidence="12" id="KW-1185">Reference proteome</keyword>
<name>A0A9P6TWF3_9FUNG</name>
<evidence type="ECO:0000256" key="9">
    <source>
        <dbReference type="RuleBase" id="RU000585"/>
    </source>
</evidence>
<dbReference type="InterPro" id="IPR001085">
    <property type="entry name" value="Ser_HO-MeTrfase"/>
</dbReference>
<evidence type="ECO:0000256" key="1">
    <source>
        <dbReference type="ARBA" id="ARBA00001528"/>
    </source>
</evidence>
<dbReference type="InterPro" id="IPR015424">
    <property type="entry name" value="PyrdxlP-dep_Trfase"/>
</dbReference>
<protein>
    <recommendedName>
        <fullName evidence="9">Serine hydroxymethyltransferase</fullName>
        <ecNumber evidence="9">2.1.2.1</ecNumber>
    </recommendedName>
</protein>
<proteinExistence type="inferred from homology"/>
<dbReference type="PIRSF" id="PIRSF000412">
    <property type="entry name" value="SHMT"/>
    <property type="match status" value="1"/>
</dbReference>
<comment type="function">
    <text evidence="9">Interconversion of serine and glycine.</text>
</comment>
<dbReference type="PANTHER" id="PTHR11680">
    <property type="entry name" value="SERINE HYDROXYMETHYLTRANSFERASE"/>
    <property type="match status" value="1"/>
</dbReference>
<feature type="domain" description="Serine hydroxymethyltransferase-like" evidence="10">
    <location>
        <begin position="44"/>
        <end position="442"/>
    </location>
</feature>
<evidence type="ECO:0000256" key="4">
    <source>
        <dbReference type="ARBA" id="ARBA00006376"/>
    </source>
</evidence>
<evidence type="ECO:0000259" key="10">
    <source>
        <dbReference type="Pfam" id="PF00464"/>
    </source>
</evidence>
<dbReference type="SUPFAM" id="SSF53383">
    <property type="entry name" value="PLP-dependent transferases"/>
    <property type="match status" value="1"/>
</dbReference>